<dbReference type="PANTHER" id="PTHR37814">
    <property type="entry name" value="CONSERVED MEMBRANE PROTEIN"/>
    <property type="match status" value="1"/>
</dbReference>
<name>A0A084JSJ2_9FIRM</name>
<feature type="transmembrane region" description="Helical" evidence="1">
    <location>
        <begin position="319"/>
        <end position="344"/>
    </location>
</feature>
<evidence type="ECO:0000313" key="2">
    <source>
        <dbReference type="EMBL" id="KEZ91926.1"/>
    </source>
</evidence>
<feature type="transmembrane region" description="Helical" evidence="1">
    <location>
        <begin position="83"/>
        <end position="109"/>
    </location>
</feature>
<organism evidence="2 3">
    <name type="scientific">Lacrimispora celerecrescens</name>
    <dbReference type="NCBI Taxonomy" id="29354"/>
    <lineage>
        <taxon>Bacteria</taxon>
        <taxon>Bacillati</taxon>
        <taxon>Bacillota</taxon>
        <taxon>Clostridia</taxon>
        <taxon>Lachnospirales</taxon>
        <taxon>Lachnospiraceae</taxon>
        <taxon>Lacrimispora</taxon>
    </lineage>
</organism>
<protein>
    <submittedName>
        <fullName evidence="2">Membrane protein</fullName>
    </submittedName>
</protein>
<feature type="transmembrane region" description="Helical" evidence="1">
    <location>
        <begin position="121"/>
        <end position="140"/>
    </location>
</feature>
<feature type="transmembrane region" description="Helical" evidence="1">
    <location>
        <begin position="39"/>
        <end position="62"/>
    </location>
</feature>
<dbReference type="RefSeq" id="WP_038277389.1">
    <property type="nucleotide sequence ID" value="NZ_JPME01000002.1"/>
</dbReference>
<dbReference type="AlphaFoldDB" id="A0A084JSJ2"/>
<reference evidence="2 3" key="1">
    <citation type="submission" date="2014-07" db="EMBL/GenBank/DDBJ databases">
        <title>Draft genome of Clostridium celerecrescens 152B isolated from sediments associated with methane hydrate from Krishna Godavari basin.</title>
        <authorList>
            <person name="Honkalas V.S."/>
            <person name="Dabir A.P."/>
            <person name="Arora P."/>
            <person name="Dhakephalkar P.K."/>
        </authorList>
    </citation>
    <scope>NUCLEOTIDE SEQUENCE [LARGE SCALE GENOMIC DNA]</scope>
    <source>
        <strain evidence="2 3">152B</strain>
    </source>
</reference>
<dbReference type="Proteomes" id="UP000028525">
    <property type="component" value="Unassembled WGS sequence"/>
</dbReference>
<evidence type="ECO:0000313" key="3">
    <source>
        <dbReference type="Proteomes" id="UP000028525"/>
    </source>
</evidence>
<feature type="transmembrane region" description="Helical" evidence="1">
    <location>
        <begin position="192"/>
        <end position="211"/>
    </location>
</feature>
<dbReference type="Gene3D" id="1.20.1730.10">
    <property type="entry name" value="Sodium/glucose cotransporter"/>
    <property type="match status" value="1"/>
</dbReference>
<dbReference type="PANTHER" id="PTHR37814:SF1">
    <property type="entry name" value="MEMBRANE PROTEIN"/>
    <property type="match status" value="1"/>
</dbReference>
<sequence length="377" mass="40555">MIDKNKMPVAVGVAFVWFTTQFGGGFASGAQLVQYFVAFGIWALITPILAQAIGAVFQWYGLRFAKLHDAYDYRTFNNKFYGKFAPIFSNLYELVYILLLCLAPSVAFATGGSTMQSLTGIPYMACTLIIGLFIFFVTIFGTDFVRKAASTLSVIIIAGLLIVYIPNIIVSWGDIVRNIKTLGANPAPAGPALWSCFIYGSFQLASIGLLYQHAESFKSEKEAGTSMIYGFIVNSGLIMLSTLGIMAVATNPDLSKDPLPVITLIKGGVGAGFMNPMISILIILGAVSTAVNMIAGAVQRVVVALEKPEERRNDGKPSAKTLICALLCTILAFAIAQFGLLPLVKVGYGYLGYVTIVVVLVPFLIRMIGEAMGKVEK</sequence>
<dbReference type="InterPro" id="IPR038728">
    <property type="entry name" value="YkvI-like"/>
</dbReference>
<keyword evidence="1" id="KW-1133">Transmembrane helix</keyword>
<dbReference type="OrthoDB" id="4005at2"/>
<proteinExistence type="predicted"/>
<feature type="transmembrane region" description="Helical" evidence="1">
    <location>
        <begin position="223"/>
        <end position="249"/>
    </location>
</feature>
<feature type="transmembrane region" description="Helical" evidence="1">
    <location>
        <begin position="152"/>
        <end position="172"/>
    </location>
</feature>
<feature type="transmembrane region" description="Helical" evidence="1">
    <location>
        <begin position="277"/>
        <end position="298"/>
    </location>
</feature>
<keyword evidence="3" id="KW-1185">Reference proteome</keyword>
<keyword evidence="1" id="KW-0472">Membrane</keyword>
<accession>A0A084JSJ2</accession>
<comment type="caution">
    <text evidence="2">The sequence shown here is derived from an EMBL/GenBank/DDBJ whole genome shotgun (WGS) entry which is preliminary data.</text>
</comment>
<evidence type="ECO:0000256" key="1">
    <source>
        <dbReference type="SAM" id="Phobius"/>
    </source>
</evidence>
<keyword evidence="1" id="KW-0812">Transmembrane</keyword>
<feature type="transmembrane region" description="Helical" evidence="1">
    <location>
        <begin position="350"/>
        <end position="369"/>
    </location>
</feature>
<dbReference type="STRING" id="29354.IO98_01790"/>
<dbReference type="InterPro" id="IPR038377">
    <property type="entry name" value="Na/Glc_symporter_sf"/>
</dbReference>
<gene>
    <name evidence="2" type="ORF">IO98_01790</name>
</gene>
<dbReference type="EMBL" id="JPME01000002">
    <property type="protein sequence ID" value="KEZ91926.1"/>
    <property type="molecule type" value="Genomic_DNA"/>
</dbReference>